<reference evidence="6 7" key="1">
    <citation type="submission" date="2017-01" db="EMBL/GenBank/DDBJ databases">
        <title>Genome Analysis of Deinococcus marmoris KOPRI26562.</title>
        <authorList>
            <person name="Kim J.H."/>
            <person name="Oh H.-M."/>
        </authorList>
    </citation>
    <scope>NUCLEOTIDE SEQUENCE [LARGE SCALE GENOMIC DNA]</scope>
    <source>
        <strain evidence="6 7">KOPRI26562</strain>
    </source>
</reference>
<gene>
    <name evidence="5" type="primary">rpmB</name>
    <name evidence="6" type="ORF">BOO71_0008554</name>
</gene>
<dbReference type="InterPro" id="IPR050096">
    <property type="entry name" value="Bacterial_rp_bL28"/>
</dbReference>
<dbReference type="GO" id="GO:1990904">
    <property type="term" value="C:ribonucleoprotein complex"/>
    <property type="evidence" value="ECO:0007669"/>
    <property type="project" value="UniProtKB-KW"/>
</dbReference>
<evidence type="ECO:0000313" key="7">
    <source>
        <dbReference type="Proteomes" id="UP000186607"/>
    </source>
</evidence>
<accession>A0A1U7NX68</accession>
<keyword evidence="7" id="KW-1185">Reference proteome</keyword>
<dbReference type="RefSeq" id="WP_029477324.1">
    <property type="nucleotide sequence ID" value="NZ_MSTI01000095.1"/>
</dbReference>
<dbReference type="PANTHER" id="PTHR39080">
    <property type="entry name" value="50S RIBOSOMAL PROTEIN L28"/>
    <property type="match status" value="1"/>
</dbReference>
<name>A0A1U7NX68_9DEIO</name>
<comment type="caution">
    <text evidence="6">The sequence shown here is derived from an EMBL/GenBank/DDBJ whole genome shotgun (WGS) entry which is preliminary data.</text>
</comment>
<dbReference type="GO" id="GO:0006412">
    <property type="term" value="P:translation"/>
    <property type="evidence" value="ECO:0007669"/>
    <property type="project" value="UniProtKB-UniRule"/>
</dbReference>
<dbReference type="NCBIfam" id="TIGR00009">
    <property type="entry name" value="L28"/>
    <property type="match status" value="1"/>
</dbReference>
<dbReference type="GO" id="GO:0005840">
    <property type="term" value="C:ribosome"/>
    <property type="evidence" value="ECO:0007669"/>
    <property type="project" value="UniProtKB-KW"/>
</dbReference>
<evidence type="ECO:0000256" key="1">
    <source>
        <dbReference type="ARBA" id="ARBA00008760"/>
    </source>
</evidence>
<dbReference type="InterPro" id="IPR026569">
    <property type="entry name" value="Ribosomal_bL28"/>
</dbReference>
<dbReference type="Pfam" id="PF00830">
    <property type="entry name" value="Ribosomal_L28"/>
    <property type="match status" value="1"/>
</dbReference>
<evidence type="ECO:0000256" key="4">
    <source>
        <dbReference type="ARBA" id="ARBA00035174"/>
    </source>
</evidence>
<keyword evidence="2 5" id="KW-0689">Ribosomal protein</keyword>
<evidence type="ECO:0000256" key="3">
    <source>
        <dbReference type="ARBA" id="ARBA00023274"/>
    </source>
</evidence>
<dbReference type="Gene3D" id="2.20.150.30">
    <property type="match status" value="1"/>
</dbReference>
<evidence type="ECO:0000313" key="6">
    <source>
        <dbReference type="EMBL" id="OLV17525.1"/>
    </source>
</evidence>
<dbReference type="Gene3D" id="2.30.170.40">
    <property type="entry name" value="Ribosomal protein L28/L24"/>
    <property type="match status" value="1"/>
</dbReference>
<dbReference type="AlphaFoldDB" id="A0A1U7NX68"/>
<sequence length="81" mass="8888">MSRECYLTGKKNLVVNSVIRRGKARAAGGVGRKVTGVSKRVQKANLQKRTIREGGVVKTVWLSAHALRTLVRGGFKQVELL</sequence>
<comment type="similarity">
    <text evidence="1 5">Belongs to the bacterial ribosomal protein bL28 family.</text>
</comment>
<dbReference type="PANTHER" id="PTHR39080:SF1">
    <property type="entry name" value="LARGE RIBOSOMAL SUBUNIT PROTEIN BL28A"/>
    <property type="match status" value="1"/>
</dbReference>
<dbReference type="InterPro" id="IPR001383">
    <property type="entry name" value="Ribosomal_bL28_bact-type"/>
</dbReference>
<dbReference type="STRING" id="249408.BOO71_0008554"/>
<proteinExistence type="inferred from homology"/>
<evidence type="ECO:0000256" key="5">
    <source>
        <dbReference type="HAMAP-Rule" id="MF_00373"/>
    </source>
</evidence>
<dbReference type="Proteomes" id="UP000186607">
    <property type="component" value="Unassembled WGS sequence"/>
</dbReference>
<dbReference type="InterPro" id="IPR034704">
    <property type="entry name" value="Ribosomal_bL28/bL31-like_sf"/>
</dbReference>
<keyword evidence="3 5" id="KW-0687">Ribonucleoprotein</keyword>
<dbReference type="InterPro" id="IPR037147">
    <property type="entry name" value="Ribosomal_bL28_sf"/>
</dbReference>
<dbReference type="SUPFAM" id="SSF143800">
    <property type="entry name" value="L28p-like"/>
    <property type="match status" value="1"/>
</dbReference>
<dbReference type="GO" id="GO:0003735">
    <property type="term" value="F:structural constituent of ribosome"/>
    <property type="evidence" value="ECO:0007669"/>
    <property type="project" value="InterPro"/>
</dbReference>
<organism evidence="6 7">
    <name type="scientific">Deinococcus marmoris</name>
    <dbReference type="NCBI Taxonomy" id="249408"/>
    <lineage>
        <taxon>Bacteria</taxon>
        <taxon>Thermotogati</taxon>
        <taxon>Deinococcota</taxon>
        <taxon>Deinococci</taxon>
        <taxon>Deinococcales</taxon>
        <taxon>Deinococcaceae</taxon>
        <taxon>Deinococcus</taxon>
    </lineage>
</organism>
<evidence type="ECO:0000256" key="2">
    <source>
        <dbReference type="ARBA" id="ARBA00022980"/>
    </source>
</evidence>
<protein>
    <recommendedName>
        <fullName evidence="4 5">Large ribosomal subunit protein bL28</fullName>
    </recommendedName>
</protein>
<dbReference type="OrthoDB" id="9805609at2"/>
<dbReference type="HAMAP" id="MF_00373">
    <property type="entry name" value="Ribosomal_bL28"/>
    <property type="match status" value="1"/>
</dbReference>
<dbReference type="EMBL" id="MSTI01000095">
    <property type="protein sequence ID" value="OLV17525.1"/>
    <property type="molecule type" value="Genomic_DNA"/>
</dbReference>
<dbReference type="eggNOG" id="COG0227">
    <property type="taxonomic scope" value="Bacteria"/>
</dbReference>